<evidence type="ECO:0000313" key="2">
    <source>
        <dbReference type="Proteomes" id="UP001059663"/>
    </source>
</evidence>
<dbReference type="EMBL" id="CP087977">
    <property type="protein sequence ID" value="UUZ45936.1"/>
    <property type="molecule type" value="Genomic_DNA"/>
</dbReference>
<evidence type="ECO:0000313" key="1">
    <source>
        <dbReference type="EMBL" id="UUZ45936.1"/>
    </source>
</evidence>
<sequence>MSDERFAAEPVLNGLKGFQRDTVEHVFRALHGEGGSNRFLVADETGLGKSIVARGLIAKTIERLRDDDGVQRIDIVYVCSNMDSARQNIGRLNVTGEQEVAFSSRLTLLGQHSARLNQLEGRRTFNGKPVNLISFTPSTSFDPGHATGQAPERALLVLVPEQVLRMTAKERNWTTNLLRASVSTVRSMRGYVSDMEASLKDGIDDSVLDRFAEVASAASTSGEPSLDQFRALLDEVMVHRGVTRVHRDRAHRIIGSLRHDLAKAGIATPEPDLVILDEFQRFRPLLARDNDAGALAHDLFSFDAAKVLLLSATPYKPFTYAEEAEDHASDFLRTIRFLHDEPEGASPATDRIADLLVDYRRDVTTGQDATTAADAASGALLRVMCRNERPLIGDRSMLDVRQRSADHITAEDLAGYVRLKQLADVVDPRAGLVGIDYWKSAPYFLTFCSGYRLRDRIKDCAAPELPDALRAAQHLTRADIDARRPIDLGNARIRQLADELADSGLWRLLWMPPSLPYLAPSGPYAGINQTEVTKRLVFSARTATPASVASLLSYEVDRQIHEVSAGGMSERGQMFVYRGMSETGRPQSMTTLMTFWPMPGLARLTDPREHARRHGVTGVDDFLTEVIPSLRARFDGVGGTGSDTDGEEAQRAWHSAFAHPSSRPGERGTTTAITQAMAPTAKATAIDHQREQTEASRLLSEHVHFASELDAGPALRDEDVRILAEVGAFSPANISWRVLQRLFGEQDDVSDDGLMVAAAALAGGLRTLFNTPHATAIVRAAGERGHELPQWRRVLDYTAKGNLEAALEEWLFNRRNEVARDWSDASLLAFTNDEAAAIGLRTSTLTAFDASAHDAADPTIRFPDAIRRPVRGRGFTRGGRRPHARGASLLQQPLLALRPRLHLGRAGGHRLPLVVPRDHALEHPTQPGRLRTARRASRPVPRPRNPEEHRGQARRHRAQRQWGESPGGTSSSWRPTCATSTVTSPPTGSIPVLPRSNAI</sequence>
<accession>A0AC61U824</accession>
<gene>
    <name evidence="1" type="ORF">LP422_08695</name>
</gene>
<proteinExistence type="predicted"/>
<protein>
    <submittedName>
        <fullName evidence="1">Uncharacterized protein</fullName>
    </submittedName>
</protein>
<dbReference type="Proteomes" id="UP001059663">
    <property type="component" value="Chromosome"/>
</dbReference>
<reference evidence="1" key="1">
    <citation type="submission" date="2021-11" db="EMBL/GenBank/DDBJ databases">
        <title>Study of the species diversity of bacterial strains isolated from a unique natural object - Shulgan-Tash cave (Bashkiria).</title>
        <authorList>
            <person name="Sazanova A.L."/>
            <person name="Chirak E.R."/>
            <person name="Safronova V.I."/>
        </authorList>
    </citation>
    <scope>NUCLEOTIDE SEQUENCE</scope>
    <source>
        <strain evidence="1">P1</strain>
    </source>
</reference>
<organism evidence="1 2">
    <name type="scientific">Janibacter limosus</name>
    <dbReference type="NCBI Taxonomy" id="53458"/>
    <lineage>
        <taxon>Bacteria</taxon>
        <taxon>Bacillati</taxon>
        <taxon>Actinomycetota</taxon>
        <taxon>Actinomycetes</taxon>
        <taxon>Micrococcales</taxon>
        <taxon>Intrasporangiaceae</taxon>
        <taxon>Janibacter</taxon>
    </lineage>
</organism>
<name>A0AC61U824_9MICO</name>